<evidence type="ECO:0008006" key="11">
    <source>
        <dbReference type="Google" id="ProtNLM"/>
    </source>
</evidence>
<reference evidence="9" key="1">
    <citation type="submission" date="2020-08" db="EMBL/GenBank/DDBJ databases">
        <title>Genome sequencing and assembly of the red palm weevil Rhynchophorus ferrugineus.</title>
        <authorList>
            <person name="Dias G.B."/>
            <person name="Bergman C.M."/>
            <person name="Manee M."/>
        </authorList>
    </citation>
    <scope>NUCLEOTIDE SEQUENCE</scope>
    <source>
        <strain evidence="9">AA-2017</strain>
        <tissue evidence="9">Whole larva</tissue>
    </source>
</reference>
<dbReference type="PROSITE" id="PS51257">
    <property type="entry name" value="PROKAR_LIPOPROTEIN"/>
    <property type="match status" value="1"/>
</dbReference>
<accession>A0A834MGQ3</accession>
<evidence type="ECO:0000256" key="6">
    <source>
        <dbReference type="ARBA" id="ARBA00023136"/>
    </source>
</evidence>
<organism evidence="9 10">
    <name type="scientific">Rhynchophorus ferrugineus</name>
    <name type="common">Red palm weevil</name>
    <name type="synonym">Curculio ferrugineus</name>
    <dbReference type="NCBI Taxonomy" id="354439"/>
    <lineage>
        <taxon>Eukaryota</taxon>
        <taxon>Metazoa</taxon>
        <taxon>Ecdysozoa</taxon>
        <taxon>Arthropoda</taxon>
        <taxon>Hexapoda</taxon>
        <taxon>Insecta</taxon>
        <taxon>Pterygota</taxon>
        <taxon>Neoptera</taxon>
        <taxon>Endopterygota</taxon>
        <taxon>Coleoptera</taxon>
        <taxon>Polyphaga</taxon>
        <taxon>Cucujiformia</taxon>
        <taxon>Curculionidae</taxon>
        <taxon>Dryophthorinae</taxon>
        <taxon>Rhynchophorus</taxon>
    </lineage>
</organism>
<keyword evidence="10" id="KW-1185">Reference proteome</keyword>
<keyword evidence="6 8" id="KW-0472">Membrane</keyword>
<name>A0A834MGQ3_RHYFE</name>
<dbReference type="GO" id="GO:0098552">
    <property type="term" value="C:side of membrane"/>
    <property type="evidence" value="ECO:0007669"/>
    <property type="project" value="UniProtKB-KW"/>
</dbReference>
<evidence type="ECO:0000256" key="8">
    <source>
        <dbReference type="SAM" id="Phobius"/>
    </source>
</evidence>
<dbReference type="PANTHER" id="PTHR33562">
    <property type="entry name" value="ATILLA, ISOFORM B-RELATED-RELATED"/>
    <property type="match status" value="1"/>
</dbReference>
<dbReference type="AlphaFoldDB" id="A0A834MGQ3"/>
<evidence type="ECO:0000313" key="10">
    <source>
        <dbReference type="Proteomes" id="UP000625711"/>
    </source>
</evidence>
<evidence type="ECO:0000256" key="1">
    <source>
        <dbReference type="ARBA" id="ARBA00004589"/>
    </source>
</evidence>
<sequence>MKQHLYFYYLLVLIGYVSGLSTSCYTCWDTDGCRDPFDYHEISSQKCADNNICVKYTMRTKNSRGLLVGDNITYRQCYENKEDACDEIKNSTKEILRKKKFKLVRMACYSCDSTNCNTAQRTTLSITLWIVSFYYLIYGFK</sequence>
<feature type="transmembrane region" description="Helical" evidence="8">
    <location>
        <begin position="122"/>
        <end position="140"/>
    </location>
</feature>
<protein>
    <recommendedName>
        <fullName evidence="11">Protein sleepless</fullName>
    </recommendedName>
</protein>
<dbReference type="EMBL" id="JAACXV010000413">
    <property type="protein sequence ID" value="KAF7277799.1"/>
    <property type="molecule type" value="Genomic_DNA"/>
</dbReference>
<evidence type="ECO:0000256" key="5">
    <source>
        <dbReference type="ARBA" id="ARBA00022989"/>
    </source>
</evidence>
<comment type="subcellular location">
    <subcellularLocation>
        <location evidence="1">Membrane</location>
        <topology evidence="1">Lipid-anchor</topology>
        <topology evidence="1">GPI-anchor</topology>
    </subcellularLocation>
</comment>
<evidence type="ECO:0000313" key="9">
    <source>
        <dbReference type="EMBL" id="KAF7277799.1"/>
    </source>
</evidence>
<keyword evidence="5 8" id="KW-1133">Transmembrane helix</keyword>
<keyword evidence="7" id="KW-0449">Lipoprotein</keyword>
<evidence type="ECO:0000256" key="3">
    <source>
        <dbReference type="ARBA" id="ARBA00022692"/>
    </source>
</evidence>
<gene>
    <name evidence="9" type="ORF">GWI33_009217</name>
</gene>
<feature type="transmembrane region" description="Helical" evidence="8">
    <location>
        <begin position="6"/>
        <end position="28"/>
    </location>
</feature>
<evidence type="ECO:0000256" key="2">
    <source>
        <dbReference type="ARBA" id="ARBA00022622"/>
    </source>
</evidence>
<keyword evidence="3 8" id="KW-0812">Transmembrane</keyword>
<comment type="caution">
    <text evidence="9">The sequence shown here is derived from an EMBL/GenBank/DDBJ whole genome shotgun (WGS) entry which is preliminary data.</text>
</comment>
<dbReference type="InterPro" id="IPR050975">
    <property type="entry name" value="Sleep_regulator"/>
</dbReference>
<dbReference type="PANTHER" id="PTHR33562:SF29">
    <property type="entry name" value="PROTEIN SLEEPLESS"/>
    <property type="match status" value="1"/>
</dbReference>
<evidence type="ECO:0000256" key="4">
    <source>
        <dbReference type="ARBA" id="ARBA00022729"/>
    </source>
</evidence>
<keyword evidence="4" id="KW-0732">Signal</keyword>
<evidence type="ECO:0000256" key="7">
    <source>
        <dbReference type="ARBA" id="ARBA00023288"/>
    </source>
</evidence>
<dbReference type="Proteomes" id="UP000625711">
    <property type="component" value="Unassembled WGS sequence"/>
</dbReference>
<keyword evidence="2" id="KW-0336">GPI-anchor</keyword>
<keyword evidence="2" id="KW-0325">Glycoprotein</keyword>
<proteinExistence type="predicted"/>